<feature type="domain" description="PAS" evidence="1">
    <location>
        <begin position="5"/>
        <end position="75"/>
    </location>
</feature>
<dbReference type="PROSITE" id="PS50112">
    <property type="entry name" value="PAS"/>
    <property type="match status" value="2"/>
</dbReference>
<evidence type="ECO:0000313" key="4">
    <source>
        <dbReference type="Proteomes" id="UP000293764"/>
    </source>
</evidence>
<dbReference type="InterPro" id="IPR029787">
    <property type="entry name" value="Nucleotide_cyclase"/>
</dbReference>
<dbReference type="InterPro" id="IPR035965">
    <property type="entry name" value="PAS-like_dom_sf"/>
</dbReference>
<sequence length="392" mass="42547">MTDVHELLARDVLEVLGHAVIATDMTGTVVLWNDAAEALYGWSSAEAVGRPISELTVPEPMQDLAAEIMADLAAGRAWSGVFTVRRKDGSTFTALVTDTALRDADGQLVAVVGVSLNFAQVVRPFVSRTREAVISTDRAGIVRLASPAIVTLLGWREEQLVGESWWDYVHPDDRDAARAAHAAVAATKDQMPPAEARVRCSDDSWLWVDSSATNMLAEPIVRGVMLTLRDVSDRHAMLEELAARAARDSLTGLVNRAAFMDRLTTLLTRRAHCGVMLFLDLDDFKSVNDQYGHVAGDAVLRAVAERLVRSARPEDACARLGGDEFAVLAENISRPEDADAFVRRISAALSEPVTVGTAAIRPRASIGFALLGENRSADQVMQLADEAMYRQK</sequence>
<dbReference type="Pfam" id="PF00990">
    <property type="entry name" value="GGDEF"/>
    <property type="match status" value="1"/>
</dbReference>
<dbReference type="NCBIfam" id="TIGR00254">
    <property type="entry name" value="GGDEF"/>
    <property type="match status" value="1"/>
</dbReference>
<dbReference type="SMART" id="SM00267">
    <property type="entry name" value="GGDEF"/>
    <property type="match status" value="1"/>
</dbReference>
<name>A0A4Q5N3K8_9MICO</name>
<dbReference type="Proteomes" id="UP000293764">
    <property type="component" value="Unassembled WGS sequence"/>
</dbReference>
<gene>
    <name evidence="3" type="ORF">EUA98_06290</name>
</gene>
<dbReference type="SMART" id="SM00086">
    <property type="entry name" value="PAC"/>
    <property type="match status" value="2"/>
</dbReference>
<dbReference type="NCBIfam" id="TIGR00229">
    <property type="entry name" value="sensory_box"/>
    <property type="match status" value="2"/>
</dbReference>
<dbReference type="CDD" id="cd01949">
    <property type="entry name" value="GGDEF"/>
    <property type="match status" value="1"/>
</dbReference>
<dbReference type="Gene3D" id="3.30.450.20">
    <property type="entry name" value="PAS domain"/>
    <property type="match status" value="2"/>
</dbReference>
<evidence type="ECO:0000313" key="3">
    <source>
        <dbReference type="EMBL" id="RYV51843.1"/>
    </source>
</evidence>
<dbReference type="InterPro" id="IPR043128">
    <property type="entry name" value="Rev_trsase/Diguanyl_cyclase"/>
</dbReference>
<reference evidence="3 4" key="1">
    <citation type="submission" date="2019-01" db="EMBL/GenBank/DDBJ databases">
        <title>Novel species of Cellulomonas.</title>
        <authorList>
            <person name="Liu Q."/>
            <person name="Xin Y.-H."/>
        </authorList>
    </citation>
    <scope>NUCLEOTIDE SEQUENCE [LARGE SCALE GENOMIC DNA]</scope>
    <source>
        <strain evidence="3 4">HLT2-17</strain>
    </source>
</reference>
<dbReference type="GO" id="GO:0006355">
    <property type="term" value="P:regulation of DNA-templated transcription"/>
    <property type="evidence" value="ECO:0007669"/>
    <property type="project" value="InterPro"/>
</dbReference>
<feature type="domain" description="PAS" evidence="1">
    <location>
        <begin position="118"/>
        <end position="188"/>
    </location>
</feature>
<feature type="domain" description="GGDEF" evidence="2">
    <location>
        <begin position="272"/>
        <end position="392"/>
    </location>
</feature>
<dbReference type="InterPro" id="IPR000160">
    <property type="entry name" value="GGDEF_dom"/>
</dbReference>
<dbReference type="InterPro" id="IPR013767">
    <property type="entry name" value="PAS_fold"/>
</dbReference>
<dbReference type="SUPFAM" id="SSF55785">
    <property type="entry name" value="PYP-like sensor domain (PAS domain)"/>
    <property type="match status" value="2"/>
</dbReference>
<dbReference type="InterPro" id="IPR013655">
    <property type="entry name" value="PAS_fold_3"/>
</dbReference>
<dbReference type="Pfam" id="PF08447">
    <property type="entry name" value="PAS_3"/>
    <property type="match status" value="1"/>
</dbReference>
<dbReference type="SUPFAM" id="SSF55073">
    <property type="entry name" value="Nucleotide cyclase"/>
    <property type="match status" value="1"/>
</dbReference>
<dbReference type="PANTHER" id="PTHR44757">
    <property type="entry name" value="DIGUANYLATE CYCLASE DGCP"/>
    <property type="match status" value="1"/>
</dbReference>
<dbReference type="InterPro" id="IPR000014">
    <property type="entry name" value="PAS"/>
</dbReference>
<dbReference type="CDD" id="cd00130">
    <property type="entry name" value="PAS"/>
    <property type="match status" value="2"/>
</dbReference>
<dbReference type="EMBL" id="SDWW01000011">
    <property type="protein sequence ID" value="RYV51843.1"/>
    <property type="molecule type" value="Genomic_DNA"/>
</dbReference>
<dbReference type="InterPro" id="IPR052155">
    <property type="entry name" value="Biofilm_reg_signaling"/>
</dbReference>
<evidence type="ECO:0000259" key="2">
    <source>
        <dbReference type="PROSITE" id="PS50887"/>
    </source>
</evidence>
<protein>
    <submittedName>
        <fullName evidence="3">Sensor domain-containing diguanylate cyclase</fullName>
    </submittedName>
</protein>
<keyword evidence="4" id="KW-1185">Reference proteome</keyword>
<dbReference type="OrthoDB" id="23692at2"/>
<accession>A0A4Q5N3K8</accession>
<dbReference type="AlphaFoldDB" id="A0A4Q5N3K8"/>
<organism evidence="3 4">
    <name type="scientific">Pengzhenrongella frigida</name>
    <dbReference type="NCBI Taxonomy" id="1259133"/>
    <lineage>
        <taxon>Bacteria</taxon>
        <taxon>Bacillati</taxon>
        <taxon>Actinomycetota</taxon>
        <taxon>Actinomycetes</taxon>
        <taxon>Micrococcales</taxon>
        <taxon>Pengzhenrongella</taxon>
    </lineage>
</organism>
<proteinExistence type="predicted"/>
<dbReference type="SMART" id="SM00091">
    <property type="entry name" value="PAS"/>
    <property type="match status" value="2"/>
</dbReference>
<dbReference type="Pfam" id="PF00989">
    <property type="entry name" value="PAS"/>
    <property type="match status" value="1"/>
</dbReference>
<dbReference type="PROSITE" id="PS50887">
    <property type="entry name" value="GGDEF"/>
    <property type="match status" value="1"/>
</dbReference>
<dbReference type="PANTHER" id="PTHR44757:SF2">
    <property type="entry name" value="BIOFILM ARCHITECTURE MAINTENANCE PROTEIN MBAA"/>
    <property type="match status" value="1"/>
</dbReference>
<dbReference type="Gene3D" id="3.30.70.270">
    <property type="match status" value="1"/>
</dbReference>
<evidence type="ECO:0000259" key="1">
    <source>
        <dbReference type="PROSITE" id="PS50112"/>
    </source>
</evidence>
<dbReference type="InterPro" id="IPR001610">
    <property type="entry name" value="PAC"/>
</dbReference>
<comment type="caution">
    <text evidence="3">The sequence shown here is derived from an EMBL/GenBank/DDBJ whole genome shotgun (WGS) entry which is preliminary data.</text>
</comment>
<dbReference type="RefSeq" id="WP_130101819.1">
    <property type="nucleotide sequence ID" value="NZ_SDWW01000011.1"/>
</dbReference>